<name>A0A4Z2HS99_9TELE</name>
<comment type="caution">
    <text evidence="2">The sequence shown here is derived from an EMBL/GenBank/DDBJ whole genome shotgun (WGS) entry which is preliminary data.</text>
</comment>
<dbReference type="EMBL" id="SRLO01000197">
    <property type="protein sequence ID" value="TNN67863.1"/>
    <property type="molecule type" value="Genomic_DNA"/>
</dbReference>
<accession>A0A4Z2HS99</accession>
<keyword evidence="3" id="KW-1185">Reference proteome</keyword>
<gene>
    <name evidence="2" type="ORF">EYF80_021832</name>
</gene>
<feature type="region of interest" description="Disordered" evidence="1">
    <location>
        <begin position="115"/>
        <end position="140"/>
    </location>
</feature>
<dbReference type="Proteomes" id="UP000314294">
    <property type="component" value="Unassembled WGS sequence"/>
</dbReference>
<sequence length="219" mass="23138">MLVIFILISSLKRCSPFVVVVLPHVQQGFHLAVGPVRGPPVFLVVACHEFHIAAAAAVVVVVVALLLGDALSLQLLQNVVQVARVGVAVARQVGAELRLVVHLVPDDRVRLARGAGRTHGENEPAVPRHQKKPQNLDGETEKEKMTLSHCRTLQAAVLVAIVVHGDEALEVVLVATLCEAAHGLGPGDATHAGAFVARRPGQGLHADGAVLTRGDEYES</sequence>
<reference evidence="2 3" key="1">
    <citation type="submission" date="2019-03" db="EMBL/GenBank/DDBJ databases">
        <title>First draft genome of Liparis tanakae, snailfish: a comprehensive survey of snailfish specific genes.</title>
        <authorList>
            <person name="Kim W."/>
            <person name="Song I."/>
            <person name="Jeong J.-H."/>
            <person name="Kim D."/>
            <person name="Kim S."/>
            <person name="Ryu S."/>
            <person name="Song J.Y."/>
            <person name="Lee S.K."/>
        </authorList>
    </citation>
    <scope>NUCLEOTIDE SEQUENCE [LARGE SCALE GENOMIC DNA]</scope>
    <source>
        <tissue evidence="2">Muscle</tissue>
    </source>
</reference>
<dbReference type="AlphaFoldDB" id="A0A4Z2HS99"/>
<protein>
    <submittedName>
        <fullName evidence="2">Uncharacterized protein</fullName>
    </submittedName>
</protein>
<organism evidence="2 3">
    <name type="scientific">Liparis tanakae</name>
    <name type="common">Tanaka's snailfish</name>
    <dbReference type="NCBI Taxonomy" id="230148"/>
    <lineage>
        <taxon>Eukaryota</taxon>
        <taxon>Metazoa</taxon>
        <taxon>Chordata</taxon>
        <taxon>Craniata</taxon>
        <taxon>Vertebrata</taxon>
        <taxon>Euteleostomi</taxon>
        <taxon>Actinopterygii</taxon>
        <taxon>Neopterygii</taxon>
        <taxon>Teleostei</taxon>
        <taxon>Neoteleostei</taxon>
        <taxon>Acanthomorphata</taxon>
        <taxon>Eupercaria</taxon>
        <taxon>Perciformes</taxon>
        <taxon>Cottioidei</taxon>
        <taxon>Cottales</taxon>
        <taxon>Liparidae</taxon>
        <taxon>Liparis</taxon>
    </lineage>
</organism>
<evidence type="ECO:0000313" key="2">
    <source>
        <dbReference type="EMBL" id="TNN67863.1"/>
    </source>
</evidence>
<proteinExistence type="predicted"/>
<evidence type="ECO:0000313" key="3">
    <source>
        <dbReference type="Proteomes" id="UP000314294"/>
    </source>
</evidence>
<evidence type="ECO:0000256" key="1">
    <source>
        <dbReference type="SAM" id="MobiDB-lite"/>
    </source>
</evidence>